<dbReference type="NCBIfam" id="NF045515">
    <property type="entry name" value="Glp_gephyrin"/>
    <property type="match status" value="1"/>
</dbReference>
<reference evidence="9" key="1">
    <citation type="journal article" date="2014" name="Int. J. Syst. Evol. Microbiol.">
        <title>Complete genome sequence of Corynebacterium casei LMG S-19264T (=DSM 44701T), isolated from a smear-ripened cheese.</title>
        <authorList>
            <consortium name="US DOE Joint Genome Institute (JGI-PGF)"/>
            <person name="Walter F."/>
            <person name="Albersmeier A."/>
            <person name="Kalinowski J."/>
            <person name="Ruckert C."/>
        </authorList>
    </citation>
    <scope>NUCLEOTIDE SEQUENCE</scope>
    <source>
        <strain evidence="9">VKM Ac-1401</strain>
    </source>
</reference>
<organism evidence="9 10">
    <name type="scientific">Leifsonia poae</name>
    <dbReference type="NCBI Taxonomy" id="110933"/>
    <lineage>
        <taxon>Bacteria</taxon>
        <taxon>Bacillati</taxon>
        <taxon>Actinomycetota</taxon>
        <taxon>Actinomycetes</taxon>
        <taxon>Micrococcales</taxon>
        <taxon>Microbacteriaceae</taxon>
        <taxon>Leifsonia</taxon>
    </lineage>
</organism>
<dbReference type="InterPro" id="IPR036425">
    <property type="entry name" value="MoaB/Mog-like_dom_sf"/>
</dbReference>
<keyword evidence="7" id="KW-0479">Metal-binding</keyword>
<comment type="cofactor">
    <cofactor evidence="7">
        <name>Mg(2+)</name>
        <dbReference type="ChEBI" id="CHEBI:18420"/>
    </cofactor>
</comment>
<keyword evidence="5 7" id="KW-0501">Molybdenum cofactor biosynthesis</keyword>
<evidence type="ECO:0000256" key="3">
    <source>
        <dbReference type="ARBA" id="ARBA00010763"/>
    </source>
</evidence>
<evidence type="ECO:0000256" key="5">
    <source>
        <dbReference type="ARBA" id="ARBA00023150"/>
    </source>
</evidence>
<dbReference type="NCBIfam" id="TIGR00177">
    <property type="entry name" value="molyb_syn"/>
    <property type="match status" value="1"/>
</dbReference>
<comment type="similarity">
    <text evidence="3 7">Belongs to the MoeA family.</text>
</comment>
<evidence type="ECO:0000256" key="1">
    <source>
        <dbReference type="ARBA" id="ARBA00002901"/>
    </source>
</evidence>
<gene>
    <name evidence="9" type="primary">moeA</name>
    <name evidence="9" type="ORF">GCM10017584_30660</name>
</gene>
<dbReference type="Pfam" id="PF03454">
    <property type="entry name" value="MoeA_C"/>
    <property type="match status" value="1"/>
</dbReference>
<evidence type="ECO:0000256" key="7">
    <source>
        <dbReference type="RuleBase" id="RU365090"/>
    </source>
</evidence>
<evidence type="ECO:0000313" key="9">
    <source>
        <dbReference type="EMBL" id="GLJ77492.1"/>
    </source>
</evidence>
<dbReference type="RefSeq" id="WP_271178130.1">
    <property type="nucleotide sequence ID" value="NZ_BAAAJO010000003.1"/>
</dbReference>
<dbReference type="Gene3D" id="2.170.190.11">
    <property type="entry name" value="Molybdopterin biosynthesis moea protein, domain 3"/>
    <property type="match status" value="1"/>
</dbReference>
<dbReference type="PANTHER" id="PTHR10192:SF5">
    <property type="entry name" value="GEPHYRIN"/>
    <property type="match status" value="1"/>
</dbReference>
<keyword evidence="7" id="KW-0808">Transferase</keyword>
<dbReference type="GO" id="GO:0061599">
    <property type="term" value="F:molybdopterin molybdotransferase activity"/>
    <property type="evidence" value="ECO:0007669"/>
    <property type="project" value="UniProtKB-UniRule"/>
</dbReference>
<comment type="caution">
    <text evidence="9">The sequence shown here is derived from an EMBL/GenBank/DDBJ whole genome shotgun (WGS) entry which is preliminary data.</text>
</comment>
<keyword evidence="4 7" id="KW-0500">Molybdenum</keyword>
<comment type="pathway">
    <text evidence="2 7">Cofactor biosynthesis; molybdopterin biosynthesis.</text>
</comment>
<dbReference type="InterPro" id="IPR005110">
    <property type="entry name" value="MoeA_linker/N"/>
</dbReference>
<dbReference type="EC" id="2.10.1.1" evidence="7"/>
<dbReference type="FunFam" id="2.170.190.11:FF:000001">
    <property type="entry name" value="Molybdopterin molybdenumtransferase"/>
    <property type="match status" value="1"/>
</dbReference>
<feature type="domain" description="MoaB/Mog" evidence="8">
    <location>
        <begin position="190"/>
        <end position="326"/>
    </location>
</feature>
<reference evidence="9" key="2">
    <citation type="submission" date="2023-01" db="EMBL/GenBank/DDBJ databases">
        <authorList>
            <person name="Sun Q."/>
            <person name="Evtushenko L."/>
        </authorList>
    </citation>
    <scope>NUCLEOTIDE SEQUENCE</scope>
    <source>
        <strain evidence="9">VKM Ac-1401</strain>
    </source>
</reference>
<dbReference type="Gene3D" id="3.90.105.10">
    <property type="entry name" value="Molybdopterin biosynthesis moea protein, domain 2"/>
    <property type="match status" value="1"/>
</dbReference>
<dbReference type="InterPro" id="IPR005111">
    <property type="entry name" value="MoeA_C_domain_IV"/>
</dbReference>
<dbReference type="SUPFAM" id="SSF63882">
    <property type="entry name" value="MoeA N-terminal region -like"/>
    <property type="match status" value="1"/>
</dbReference>
<dbReference type="Gene3D" id="3.40.980.10">
    <property type="entry name" value="MoaB/Mog-like domain"/>
    <property type="match status" value="1"/>
</dbReference>
<dbReference type="SMART" id="SM00852">
    <property type="entry name" value="MoCF_biosynth"/>
    <property type="match status" value="1"/>
</dbReference>
<evidence type="ECO:0000256" key="2">
    <source>
        <dbReference type="ARBA" id="ARBA00005046"/>
    </source>
</evidence>
<comment type="catalytic activity">
    <reaction evidence="6">
        <text>adenylyl-molybdopterin + molybdate = Mo-molybdopterin + AMP + H(+)</text>
        <dbReference type="Rhea" id="RHEA:35047"/>
        <dbReference type="ChEBI" id="CHEBI:15378"/>
        <dbReference type="ChEBI" id="CHEBI:36264"/>
        <dbReference type="ChEBI" id="CHEBI:62727"/>
        <dbReference type="ChEBI" id="CHEBI:71302"/>
        <dbReference type="ChEBI" id="CHEBI:456215"/>
        <dbReference type="EC" id="2.10.1.1"/>
    </reaction>
</comment>
<dbReference type="PANTHER" id="PTHR10192">
    <property type="entry name" value="MOLYBDOPTERIN BIOSYNTHESIS PROTEIN"/>
    <property type="match status" value="1"/>
</dbReference>
<dbReference type="SUPFAM" id="SSF53218">
    <property type="entry name" value="Molybdenum cofactor biosynthesis proteins"/>
    <property type="match status" value="1"/>
</dbReference>
<dbReference type="SUPFAM" id="SSF63867">
    <property type="entry name" value="MoeA C-terminal domain-like"/>
    <property type="match status" value="1"/>
</dbReference>
<dbReference type="EMBL" id="BSEN01000015">
    <property type="protein sequence ID" value="GLJ77492.1"/>
    <property type="molecule type" value="Genomic_DNA"/>
</dbReference>
<sequence>MTSSVSVDEHAARIGRMLAPLLMARASEVVPLTDALGRTTADDVRSAVDLPLFRNSQMDGYAVRASDIETVPIALEVSGDVPAGHTVPVVLTPGTAIRIMTGAPVPAGADAIVPVEDAELVLGRDDDLAGSIVEVRRSRRAGEYVRERGSDLHRGDVIVPLGTRLAPRHLAALAAAGVGEVRVLAPLRVGIITTGSELVRGDRPAQFGQVFDANGIALAALSEDAGAVVGYRGTSDDDPASFEGVLADAIAASDLILTSGGISKGAFEVVREVLEPRGAEVCTVAMQPGGPQATAIVDGVPIICFPGNPVSTQVSFTVFLRGILRRAAALPDIPVRQVPLADALTSVAGKRQFLRGRQLPDGRVEQASGPSSHLVAGMARSDVLIDLPADAEQVAAGADVTVWTL</sequence>
<dbReference type="InterPro" id="IPR036135">
    <property type="entry name" value="MoeA_linker/N_sf"/>
</dbReference>
<dbReference type="GO" id="GO:0046872">
    <property type="term" value="F:metal ion binding"/>
    <property type="evidence" value="ECO:0007669"/>
    <property type="project" value="UniProtKB-UniRule"/>
</dbReference>
<dbReference type="InterPro" id="IPR038987">
    <property type="entry name" value="MoeA-like"/>
</dbReference>
<keyword evidence="7" id="KW-0460">Magnesium</keyword>
<dbReference type="CDD" id="cd00887">
    <property type="entry name" value="MoeA"/>
    <property type="match status" value="1"/>
</dbReference>
<accession>A0A9W6M169</accession>
<dbReference type="Proteomes" id="UP001142372">
    <property type="component" value="Unassembled WGS sequence"/>
</dbReference>
<evidence type="ECO:0000256" key="6">
    <source>
        <dbReference type="ARBA" id="ARBA00047317"/>
    </source>
</evidence>
<evidence type="ECO:0000256" key="4">
    <source>
        <dbReference type="ARBA" id="ARBA00022505"/>
    </source>
</evidence>
<evidence type="ECO:0000259" key="8">
    <source>
        <dbReference type="SMART" id="SM00852"/>
    </source>
</evidence>
<evidence type="ECO:0000313" key="10">
    <source>
        <dbReference type="Proteomes" id="UP001142372"/>
    </source>
</evidence>
<protein>
    <recommendedName>
        <fullName evidence="7">Molybdopterin molybdenumtransferase</fullName>
        <ecNumber evidence="7">2.10.1.1</ecNumber>
    </recommendedName>
</protein>
<comment type="function">
    <text evidence="1 7">Catalyzes the insertion of molybdate into adenylated molybdopterin with the concomitant release of AMP.</text>
</comment>
<dbReference type="AlphaFoldDB" id="A0A9W6M169"/>
<dbReference type="Gene3D" id="2.40.340.10">
    <property type="entry name" value="MoeA, C-terminal, domain IV"/>
    <property type="match status" value="1"/>
</dbReference>
<proteinExistence type="inferred from homology"/>
<name>A0A9W6M169_9MICO</name>
<dbReference type="InterPro" id="IPR001453">
    <property type="entry name" value="MoaB/Mog_dom"/>
</dbReference>
<dbReference type="GO" id="GO:0005829">
    <property type="term" value="C:cytosol"/>
    <property type="evidence" value="ECO:0007669"/>
    <property type="project" value="TreeGrafter"/>
</dbReference>
<dbReference type="Pfam" id="PF00994">
    <property type="entry name" value="MoCF_biosynth"/>
    <property type="match status" value="1"/>
</dbReference>
<dbReference type="GO" id="GO:0006777">
    <property type="term" value="P:Mo-molybdopterin cofactor biosynthetic process"/>
    <property type="evidence" value="ECO:0007669"/>
    <property type="project" value="UniProtKB-UniRule"/>
</dbReference>
<keyword evidence="10" id="KW-1185">Reference proteome</keyword>
<dbReference type="InterPro" id="IPR036688">
    <property type="entry name" value="MoeA_C_domain_IV_sf"/>
</dbReference>
<dbReference type="Pfam" id="PF03453">
    <property type="entry name" value="MoeA_N"/>
    <property type="match status" value="1"/>
</dbReference>